<accession>W2YWG1</accession>
<dbReference type="AlphaFoldDB" id="W2YWG1"/>
<comment type="caution">
    <text evidence="1">The sequence shown here is derived from an EMBL/GenBank/DDBJ whole genome shotgun (WGS) entry which is preliminary data.</text>
</comment>
<organism evidence="1 2">
    <name type="scientific">Phytophthora nicotianae P10297</name>
    <dbReference type="NCBI Taxonomy" id="1317064"/>
    <lineage>
        <taxon>Eukaryota</taxon>
        <taxon>Sar</taxon>
        <taxon>Stramenopiles</taxon>
        <taxon>Oomycota</taxon>
        <taxon>Peronosporomycetes</taxon>
        <taxon>Peronosporales</taxon>
        <taxon>Peronosporaceae</taxon>
        <taxon>Phytophthora</taxon>
    </lineage>
</organism>
<reference evidence="1 2" key="1">
    <citation type="submission" date="2013-11" db="EMBL/GenBank/DDBJ databases">
        <title>The Genome Sequence of Phytophthora parasitica P10297.</title>
        <authorList>
            <consortium name="The Broad Institute Genomics Platform"/>
            <person name="Russ C."/>
            <person name="Tyler B."/>
            <person name="Panabieres F."/>
            <person name="Shan W."/>
            <person name="Tripathy S."/>
            <person name="Grunwald N."/>
            <person name="Machado M."/>
            <person name="Johnson C.S."/>
            <person name="Walker B."/>
            <person name="Young S.K."/>
            <person name="Zeng Q."/>
            <person name="Gargeya S."/>
            <person name="Fitzgerald M."/>
            <person name="Haas B."/>
            <person name="Abouelleil A."/>
            <person name="Allen A.W."/>
            <person name="Alvarado L."/>
            <person name="Arachchi H.M."/>
            <person name="Berlin A.M."/>
            <person name="Chapman S.B."/>
            <person name="Gainer-Dewar J."/>
            <person name="Goldberg J."/>
            <person name="Griggs A."/>
            <person name="Gujja S."/>
            <person name="Hansen M."/>
            <person name="Howarth C."/>
            <person name="Imamovic A."/>
            <person name="Ireland A."/>
            <person name="Larimer J."/>
            <person name="McCowan C."/>
            <person name="Murphy C."/>
            <person name="Pearson M."/>
            <person name="Poon T.W."/>
            <person name="Priest M."/>
            <person name="Roberts A."/>
            <person name="Saif S."/>
            <person name="Shea T."/>
            <person name="Sisk P."/>
            <person name="Sykes S."/>
            <person name="Wortman J."/>
            <person name="Nusbaum C."/>
            <person name="Birren B."/>
        </authorList>
    </citation>
    <scope>NUCLEOTIDE SEQUENCE [LARGE SCALE GENOMIC DNA]</scope>
    <source>
        <strain evidence="1 2">P10297</strain>
    </source>
</reference>
<sequence length="139" mass="15845">MVDVDFDVLEKQVTEIQRNKKLGDVSILTVKQLRKRLKAVLDRNPENPPLLFDDVQTSVFGAWLFTLEKPDGGCLSYAALNTHKVGLFNLYRDYGREIPPTMEKELHKYFKGLKRQMVKAAAQGEISAKTGKDPFSFEL</sequence>
<gene>
    <name evidence="1" type="ORF">F442_13379</name>
</gene>
<evidence type="ECO:0000313" key="1">
    <source>
        <dbReference type="EMBL" id="ETP39145.1"/>
    </source>
</evidence>
<proteinExistence type="predicted"/>
<evidence type="ECO:0000313" key="2">
    <source>
        <dbReference type="Proteomes" id="UP000018948"/>
    </source>
</evidence>
<dbReference type="Proteomes" id="UP000018948">
    <property type="component" value="Unassembled WGS sequence"/>
</dbReference>
<name>W2YWG1_PHYNI</name>
<dbReference type="EMBL" id="ANIY01002800">
    <property type="protein sequence ID" value="ETP39145.1"/>
    <property type="molecule type" value="Genomic_DNA"/>
</dbReference>
<protein>
    <submittedName>
        <fullName evidence="1">Uncharacterized protein</fullName>
    </submittedName>
</protein>